<organism evidence="8 9">
    <name type="scientific">Orchesella dallaii</name>
    <dbReference type="NCBI Taxonomy" id="48710"/>
    <lineage>
        <taxon>Eukaryota</taxon>
        <taxon>Metazoa</taxon>
        <taxon>Ecdysozoa</taxon>
        <taxon>Arthropoda</taxon>
        <taxon>Hexapoda</taxon>
        <taxon>Collembola</taxon>
        <taxon>Entomobryomorpha</taxon>
        <taxon>Entomobryoidea</taxon>
        <taxon>Orchesellidae</taxon>
        <taxon>Orchesellinae</taxon>
        <taxon>Orchesella</taxon>
    </lineage>
</organism>
<dbReference type="Pfam" id="PF02798">
    <property type="entry name" value="GST_N"/>
    <property type="match status" value="1"/>
</dbReference>
<dbReference type="PROSITE" id="PS50405">
    <property type="entry name" value="GST_CTER"/>
    <property type="match status" value="1"/>
</dbReference>
<evidence type="ECO:0000313" key="9">
    <source>
        <dbReference type="Proteomes" id="UP001642540"/>
    </source>
</evidence>
<evidence type="ECO:0000313" key="8">
    <source>
        <dbReference type="EMBL" id="CAL8090499.1"/>
    </source>
</evidence>
<evidence type="ECO:0000256" key="5">
    <source>
        <dbReference type="ARBA" id="ARBA00047960"/>
    </source>
</evidence>
<dbReference type="SUPFAM" id="SSF47616">
    <property type="entry name" value="GST C-terminal domain-like"/>
    <property type="match status" value="1"/>
</dbReference>
<accession>A0ABP1Q5U2</accession>
<dbReference type="Gene3D" id="1.20.1050.130">
    <property type="match status" value="1"/>
</dbReference>
<evidence type="ECO:0000256" key="4">
    <source>
        <dbReference type="ARBA" id="ARBA00022679"/>
    </source>
</evidence>
<keyword evidence="4" id="KW-0808">Transferase</keyword>
<evidence type="ECO:0000256" key="3">
    <source>
        <dbReference type="ARBA" id="ARBA00012452"/>
    </source>
</evidence>
<evidence type="ECO:0000259" key="6">
    <source>
        <dbReference type="PROSITE" id="PS50404"/>
    </source>
</evidence>
<evidence type="ECO:0000256" key="1">
    <source>
        <dbReference type="ARBA" id="ARBA00003701"/>
    </source>
</evidence>
<comment type="function">
    <text evidence="1">Conjugation of reduced glutathione to a wide number of exogenous and endogenous hydrophobic electrophiles.</text>
</comment>
<dbReference type="InterPro" id="IPR036282">
    <property type="entry name" value="Glutathione-S-Trfase_C_sf"/>
</dbReference>
<proteinExistence type="inferred from homology"/>
<dbReference type="Pfam" id="PF14497">
    <property type="entry name" value="GST_C_3"/>
    <property type="match status" value="1"/>
</dbReference>
<dbReference type="InterPro" id="IPR004045">
    <property type="entry name" value="Glutathione_S-Trfase_N"/>
</dbReference>
<dbReference type="InterPro" id="IPR004046">
    <property type="entry name" value="GST_C"/>
</dbReference>
<feature type="domain" description="GST C-terminal" evidence="7">
    <location>
        <begin position="105"/>
        <end position="225"/>
    </location>
</feature>
<protein>
    <recommendedName>
        <fullName evidence="3">glutathione transferase</fullName>
        <ecNumber evidence="3">2.5.1.18</ecNumber>
    </recommendedName>
</protein>
<dbReference type="InterPro" id="IPR050213">
    <property type="entry name" value="GST_superfamily"/>
</dbReference>
<comment type="similarity">
    <text evidence="2">Belongs to the GST superfamily. Mu family.</text>
</comment>
<keyword evidence="9" id="KW-1185">Reference proteome</keyword>
<dbReference type="PROSITE" id="PS50404">
    <property type="entry name" value="GST_NTER"/>
    <property type="match status" value="1"/>
</dbReference>
<reference evidence="8 9" key="1">
    <citation type="submission" date="2024-08" db="EMBL/GenBank/DDBJ databases">
        <authorList>
            <person name="Cucini C."/>
            <person name="Frati F."/>
        </authorList>
    </citation>
    <scope>NUCLEOTIDE SEQUENCE [LARGE SCALE GENOMIC DNA]</scope>
</reference>
<name>A0ABP1Q5U2_9HEXA</name>
<dbReference type="InterPro" id="IPR040079">
    <property type="entry name" value="Glutathione_S-Trfase"/>
</dbReference>
<feature type="domain" description="GST N-terminal" evidence="6">
    <location>
        <begin position="16"/>
        <end position="103"/>
    </location>
</feature>
<evidence type="ECO:0000259" key="7">
    <source>
        <dbReference type="PROSITE" id="PS50405"/>
    </source>
</evidence>
<dbReference type="PANTHER" id="PTHR11571">
    <property type="entry name" value="GLUTATHIONE S-TRANSFERASE"/>
    <property type="match status" value="1"/>
</dbReference>
<dbReference type="InterPro" id="IPR036249">
    <property type="entry name" value="Thioredoxin-like_sf"/>
</dbReference>
<dbReference type="InterPro" id="IPR010987">
    <property type="entry name" value="Glutathione-S-Trfase_C-like"/>
</dbReference>
<gene>
    <name evidence="8" type="ORF">ODALV1_LOCUS7662</name>
</gene>
<sequence>MAADTPTNTPIDSSPVILELVDFDMRGLSEPIRYLLQYLKLDFKDTRIRFKGAGADFAENWLEQKYNHSLDFPNLPFFSDEEVKITDSLAIIRHIARKHNLAGETSKDIATIEMVEGAVNDLRWGFFVLVSAPNYSSIVEDYKLTIPARLGELNNFIKSNQYVAGSKITYVDFLVFETLDWFRELSPESFEDSAVENLKAYMSRIEAIAEIRDYRNSDEFKNRPLFSPVAHFGYSKDASFTPIIFSYRNFVAKYPIDVDEYFYSN</sequence>
<comment type="catalytic activity">
    <reaction evidence="5">
        <text>RX + glutathione = an S-substituted glutathione + a halide anion + H(+)</text>
        <dbReference type="Rhea" id="RHEA:16437"/>
        <dbReference type="ChEBI" id="CHEBI:15378"/>
        <dbReference type="ChEBI" id="CHEBI:16042"/>
        <dbReference type="ChEBI" id="CHEBI:17792"/>
        <dbReference type="ChEBI" id="CHEBI:57925"/>
        <dbReference type="ChEBI" id="CHEBI:90779"/>
        <dbReference type="EC" id="2.5.1.18"/>
    </reaction>
</comment>
<dbReference type="SUPFAM" id="SSF52833">
    <property type="entry name" value="Thioredoxin-like"/>
    <property type="match status" value="1"/>
</dbReference>
<dbReference type="SFLD" id="SFLDS00019">
    <property type="entry name" value="Glutathione_Transferase_(cytos"/>
    <property type="match status" value="1"/>
</dbReference>
<dbReference type="PANTHER" id="PTHR11571:SF222">
    <property type="entry name" value="GLUTATHIONE TRANSFERASE"/>
    <property type="match status" value="1"/>
</dbReference>
<dbReference type="Proteomes" id="UP001642540">
    <property type="component" value="Unassembled WGS sequence"/>
</dbReference>
<comment type="caution">
    <text evidence="8">The sequence shown here is derived from an EMBL/GenBank/DDBJ whole genome shotgun (WGS) entry which is preliminary data.</text>
</comment>
<dbReference type="EMBL" id="CAXLJM020000024">
    <property type="protein sequence ID" value="CAL8090499.1"/>
    <property type="molecule type" value="Genomic_DNA"/>
</dbReference>
<evidence type="ECO:0000256" key="2">
    <source>
        <dbReference type="ARBA" id="ARBA00005861"/>
    </source>
</evidence>
<dbReference type="EC" id="2.5.1.18" evidence="3"/>